<dbReference type="SUPFAM" id="SSF88946">
    <property type="entry name" value="Sigma2 domain of RNA polymerase sigma factors"/>
    <property type="match status" value="1"/>
</dbReference>
<evidence type="ECO:0000256" key="2">
    <source>
        <dbReference type="ARBA" id="ARBA00023015"/>
    </source>
</evidence>
<organism evidence="7 8">
    <name type="scientific">Collinsella tanakaei</name>
    <dbReference type="NCBI Taxonomy" id="626935"/>
    <lineage>
        <taxon>Bacteria</taxon>
        <taxon>Bacillati</taxon>
        <taxon>Actinomycetota</taxon>
        <taxon>Coriobacteriia</taxon>
        <taxon>Coriobacteriales</taxon>
        <taxon>Coriobacteriaceae</taxon>
        <taxon>Collinsella</taxon>
    </lineage>
</organism>
<comment type="similarity">
    <text evidence="1">Belongs to the sigma-70 factor family. ECF subfamily.</text>
</comment>
<evidence type="ECO:0000259" key="6">
    <source>
        <dbReference type="Pfam" id="PF08281"/>
    </source>
</evidence>
<accession>A0A3E4QSZ8</accession>
<evidence type="ECO:0000256" key="3">
    <source>
        <dbReference type="ARBA" id="ARBA00023082"/>
    </source>
</evidence>
<dbReference type="PANTHER" id="PTHR43133:SF51">
    <property type="entry name" value="RNA POLYMERASE SIGMA FACTOR"/>
    <property type="match status" value="1"/>
</dbReference>
<dbReference type="InterPro" id="IPR013324">
    <property type="entry name" value="RNA_pol_sigma_r3/r4-like"/>
</dbReference>
<proteinExistence type="inferred from homology"/>
<gene>
    <name evidence="7" type="ORF">DXC81_06315</name>
</gene>
<dbReference type="InterPro" id="IPR036388">
    <property type="entry name" value="WH-like_DNA-bd_sf"/>
</dbReference>
<evidence type="ECO:0000256" key="1">
    <source>
        <dbReference type="ARBA" id="ARBA00010641"/>
    </source>
</evidence>
<dbReference type="InterPro" id="IPR014284">
    <property type="entry name" value="RNA_pol_sigma-70_dom"/>
</dbReference>
<feature type="domain" description="RNA polymerase sigma factor 70 region 4 type 2" evidence="6">
    <location>
        <begin position="98"/>
        <end position="149"/>
    </location>
</feature>
<evidence type="ECO:0000259" key="5">
    <source>
        <dbReference type="Pfam" id="PF04542"/>
    </source>
</evidence>
<dbReference type="GO" id="GO:0006352">
    <property type="term" value="P:DNA-templated transcription initiation"/>
    <property type="evidence" value="ECO:0007669"/>
    <property type="project" value="InterPro"/>
</dbReference>
<sequence>MDAAELKDVMGRYRDLVYRIAYTYLRNPADADDVAQDVFVQLMRCDVAFESDEHVRRWLARVAINRCKSLFRMSWRWIENIDDHARTLSIPDEQEVREVLAALLALPEKYRVPLVLYYYGGFSTNEIAALLKIPPATARTRLARGRAKLKADYLEDDRHEE</sequence>
<dbReference type="InterPro" id="IPR013325">
    <property type="entry name" value="RNA_pol_sigma_r2"/>
</dbReference>
<dbReference type="Pfam" id="PF08281">
    <property type="entry name" value="Sigma70_r4_2"/>
    <property type="match status" value="1"/>
</dbReference>
<dbReference type="NCBIfam" id="TIGR02937">
    <property type="entry name" value="sigma70-ECF"/>
    <property type="match status" value="1"/>
</dbReference>
<dbReference type="AlphaFoldDB" id="A0A3E4QSZ8"/>
<dbReference type="SUPFAM" id="SSF88659">
    <property type="entry name" value="Sigma3 and sigma4 domains of RNA polymerase sigma factors"/>
    <property type="match status" value="1"/>
</dbReference>
<dbReference type="InterPro" id="IPR013249">
    <property type="entry name" value="RNA_pol_sigma70_r4_t2"/>
</dbReference>
<name>A0A3E4QSZ8_9ACTN</name>
<dbReference type="Pfam" id="PF04542">
    <property type="entry name" value="Sigma70_r2"/>
    <property type="match status" value="1"/>
</dbReference>
<dbReference type="PANTHER" id="PTHR43133">
    <property type="entry name" value="RNA POLYMERASE ECF-TYPE SIGMA FACTO"/>
    <property type="match status" value="1"/>
</dbReference>
<evidence type="ECO:0000313" key="7">
    <source>
        <dbReference type="EMBL" id="RGL10191.1"/>
    </source>
</evidence>
<keyword evidence="4" id="KW-0804">Transcription</keyword>
<dbReference type="GO" id="GO:0003677">
    <property type="term" value="F:DNA binding"/>
    <property type="evidence" value="ECO:0007669"/>
    <property type="project" value="InterPro"/>
</dbReference>
<feature type="domain" description="RNA polymerase sigma-70 region 2" evidence="5">
    <location>
        <begin position="11"/>
        <end position="76"/>
    </location>
</feature>
<keyword evidence="2" id="KW-0805">Transcription regulation</keyword>
<dbReference type="CDD" id="cd06171">
    <property type="entry name" value="Sigma70_r4"/>
    <property type="match status" value="1"/>
</dbReference>
<keyword evidence="3" id="KW-0731">Sigma factor</keyword>
<dbReference type="Gene3D" id="1.10.10.10">
    <property type="entry name" value="Winged helix-like DNA-binding domain superfamily/Winged helix DNA-binding domain"/>
    <property type="match status" value="1"/>
</dbReference>
<protein>
    <submittedName>
        <fullName evidence="7">RNA polymerase sigma factor</fullName>
    </submittedName>
</protein>
<dbReference type="EMBL" id="QSRJ01000006">
    <property type="protein sequence ID" value="RGL10191.1"/>
    <property type="molecule type" value="Genomic_DNA"/>
</dbReference>
<dbReference type="InterPro" id="IPR007627">
    <property type="entry name" value="RNA_pol_sigma70_r2"/>
</dbReference>
<evidence type="ECO:0000256" key="4">
    <source>
        <dbReference type="ARBA" id="ARBA00023163"/>
    </source>
</evidence>
<dbReference type="InterPro" id="IPR039425">
    <property type="entry name" value="RNA_pol_sigma-70-like"/>
</dbReference>
<reference evidence="7 8" key="1">
    <citation type="submission" date="2018-08" db="EMBL/GenBank/DDBJ databases">
        <title>A genome reference for cultivated species of the human gut microbiota.</title>
        <authorList>
            <person name="Zou Y."/>
            <person name="Xue W."/>
            <person name="Luo G."/>
        </authorList>
    </citation>
    <scope>NUCLEOTIDE SEQUENCE [LARGE SCALE GENOMIC DNA]</scope>
    <source>
        <strain evidence="7 8">TF08-14</strain>
    </source>
</reference>
<dbReference type="Proteomes" id="UP000260943">
    <property type="component" value="Unassembled WGS sequence"/>
</dbReference>
<dbReference type="GO" id="GO:0016987">
    <property type="term" value="F:sigma factor activity"/>
    <property type="evidence" value="ECO:0007669"/>
    <property type="project" value="UniProtKB-KW"/>
</dbReference>
<comment type="caution">
    <text evidence="7">The sequence shown here is derived from an EMBL/GenBank/DDBJ whole genome shotgun (WGS) entry which is preliminary data.</text>
</comment>
<dbReference type="Gene3D" id="1.10.1740.10">
    <property type="match status" value="1"/>
</dbReference>
<evidence type="ECO:0000313" key="8">
    <source>
        <dbReference type="Proteomes" id="UP000260943"/>
    </source>
</evidence>
<dbReference type="RefSeq" id="WP_117679672.1">
    <property type="nucleotide sequence ID" value="NZ_QSRJ01000006.1"/>
</dbReference>